<evidence type="ECO:0000256" key="5">
    <source>
        <dbReference type="SAM" id="Phobius"/>
    </source>
</evidence>
<dbReference type="Gene3D" id="3.80.10.10">
    <property type="entry name" value="Ribonuclease Inhibitor"/>
    <property type="match status" value="3"/>
</dbReference>
<sequence length="1419" mass="158774">MLKKEEFGFWVLVCVVMTIARIIACPDKCKCLGNDVHCARRGLHNFPSALPSVTIQLFVENNSITALPSPLINESQLHTLTLQDNRIQTLSRCQFCGTTSLNYMDLSSNDLRLIPGRAFANLRSLSLLNLAKNQINSIHDGAFSDLKSLRELFLSDNQISDVPARVFSTLFNLNTLRMERNAITHLPDGTFRYLTSLRFLDISQNGLQRITSGTTVGLTGLHQLFLQDNRIRKIDNQFKPPKKICSELNDDSVEQKWSSNAGCFSIMRQLRTLDLSNNLLGSIRYSSFKSQTQLTRIGLNGNKLRCDCFLIWALMRLNKEHKNNHLALGQMRCWEPEELRDVLLEDLISDPGDLSQFPQSLDDDYLEVEEQTTAPPSSKSIQFLNKKKQDFLKSDNDYLNDEAARSMDGGADEGDVSQLSTQKPVQERTQLATSMSPYPFLTSNRLPWKAPRSSAMPREFPGLGQTSSGPEPNGNVIENVNVAHIAVEREKSASSYSPIGISKAKIEEKYEVTNDRFMPTGNQNRTTRQPFFTQPETRWYPILINDRKIMPERSAPPQNDVISWLLVAAIFVAVFAIAICGAVALNRQLNSDGKRCGCCPLGGDTGRQSNSESIRSVSNYPLLYDNPLARRPLPRQPRQIERDQPKSRPPMRATSLLGDVEVEWTNGGTFGIGAGRKANISGISQGPGRVRSKLDLPPDIPPRIPLSSHHWADTDEAIVLSPRMLTAHSVTNAGYNRMMRPSVSTSSFSDASYGISSERHSDNWRKRSADAVQISSRKRSHQRNRRRPGSVIGIENSLDTQSFDLNAARAQTRRLEAAASAPVSRQNSEKCGPHHRASKRSNREKMMVQMLEALHEMDSIKRASRELLDRHIDGGRNSFNNHHPHKDKKDRNSSRKDQHFRHGSSSKIDHLRMLKSGESSCEESSSHRSDLKFSRNARVKKKLPKSSMDIDHSKQSVIRLECNLKSSSSSQETDIDFEFPPPPPCVTITCSDDSQPCSTSLSEASYEMDLPPPPTTNPHPANTVPSYETPITTNFSLEANAENEDEEESPEEKSYSMLALCSGGKPTPVKNNGGYRMRESDYKSDKKSPQNTEWFWKRKESSDSMFVSVDSNCESLSPSDEENFLTEDDPTSSPKVKIISNCTPQVIYRNKSMNKSHLLVPDTPKHYRNSMPIYNDLLRSNLGVNLTKIQQHILQERQARLRGSDRCLYRSYEPQDTNENETYFSSHRLSRLELSCSDTESNSSSSTSSLNNVALSKARSRTSSVGSSTTITPVSQLLMPRSGATSNCKENDHKRLLNLEPKASVSSQGTESVSSIEFSQPSPHSGRFKNHAYQELAHMYSAKRHPTSSLEASQTTSGKIHSSGVTNSNKANSVPNSRALSSDPNFKKIDQSRCYFDVIESSADDVSTDIEMLDLGSIM</sequence>
<feature type="region of interest" description="Disordered" evidence="4">
    <location>
        <begin position="402"/>
        <end position="434"/>
    </location>
</feature>
<dbReference type="InterPro" id="IPR001611">
    <property type="entry name" value="Leu-rich_rpt"/>
</dbReference>
<feature type="compositionally biased region" description="Basic residues" evidence="4">
    <location>
        <begin position="776"/>
        <end position="788"/>
    </location>
</feature>
<dbReference type="SUPFAM" id="SSF52058">
    <property type="entry name" value="L domain-like"/>
    <property type="match status" value="1"/>
</dbReference>
<feature type="region of interest" description="Disordered" evidence="4">
    <location>
        <begin position="625"/>
        <end position="653"/>
    </location>
</feature>
<dbReference type="InterPro" id="IPR003591">
    <property type="entry name" value="Leu-rich_rpt_typical-subtyp"/>
</dbReference>
<dbReference type="InterPro" id="IPR032675">
    <property type="entry name" value="LRR_dom_sf"/>
</dbReference>
<evidence type="ECO:0000313" key="7">
    <source>
        <dbReference type="EMBL" id="CAK8675858.1"/>
    </source>
</evidence>
<dbReference type="SMART" id="SM00365">
    <property type="entry name" value="LRR_SD22"/>
    <property type="match status" value="4"/>
</dbReference>
<feature type="region of interest" description="Disordered" evidence="4">
    <location>
        <begin position="1298"/>
        <end position="1328"/>
    </location>
</feature>
<keyword evidence="3" id="KW-0677">Repeat</keyword>
<dbReference type="PANTHER" id="PTHR24369">
    <property type="entry name" value="ANTIGEN BSP, PUTATIVE-RELATED"/>
    <property type="match status" value="1"/>
</dbReference>
<feature type="compositionally biased region" description="Basic and acidic residues" evidence="4">
    <location>
        <begin position="887"/>
        <end position="897"/>
    </location>
</feature>
<feature type="compositionally biased region" description="Polar residues" evidence="4">
    <location>
        <begin position="1347"/>
        <end position="1383"/>
    </location>
</feature>
<dbReference type="InterPro" id="IPR000483">
    <property type="entry name" value="Cys-rich_flank_reg_C"/>
</dbReference>
<dbReference type="SMART" id="SM00369">
    <property type="entry name" value="LRR_TYP"/>
    <property type="match status" value="8"/>
</dbReference>
<feature type="region of interest" description="Disordered" evidence="4">
    <location>
        <begin position="814"/>
        <end position="844"/>
    </location>
</feature>
<keyword evidence="1" id="KW-0433">Leucine-rich repeat</keyword>
<dbReference type="InterPro" id="IPR050541">
    <property type="entry name" value="LRR_TM_domain-containing"/>
</dbReference>
<comment type="caution">
    <text evidence="7">The sequence shown here is derived from an EMBL/GenBank/DDBJ whole genome shotgun (WGS) entry which is preliminary data.</text>
</comment>
<protein>
    <recommendedName>
        <fullName evidence="6">LRRCT domain-containing protein</fullName>
    </recommendedName>
</protein>
<evidence type="ECO:0000256" key="2">
    <source>
        <dbReference type="ARBA" id="ARBA00022729"/>
    </source>
</evidence>
<feature type="region of interest" description="Disordered" evidence="4">
    <location>
        <begin position="1066"/>
        <end position="1091"/>
    </location>
</feature>
<reference evidence="7 8" key="1">
    <citation type="submission" date="2024-02" db="EMBL/GenBank/DDBJ databases">
        <authorList>
            <person name="Daric V."/>
            <person name="Darras S."/>
        </authorList>
    </citation>
    <scope>NUCLEOTIDE SEQUENCE [LARGE SCALE GENOMIC DNA]</scope>
</reference>
<feature type="compositionally biased region" description="Polar residues" evidence="4">
    <location>
        <begin position="417"/>
        <end position="434"/>
    </location>
</feature>
<evidence type="ECO:0000256" key="1">
    <source>
        <dbReference type="ARBA" id="ARBA00022614"/>
    </source>
</evidence>
<dbReference type="EMBL" id="CAWYQH010000024">
    <property type="protein sequence ID" value="CAK8675858.1"/>
    <property type="molecule type" value="Genomic_DNA"/>
</dbReference>
<evidence type="ECO:0000256" key="3">
    <source>
        <dbReference type="ARBA" id="ARBA00022737"/>
    </source>
</evidence>
<dbReference type="PANTHER" id="PTHR24369:SF210">
    <property type="entry name" value="CHAOPTIN-RELATED"/>
    <property type="match status" value="1"/>
</dbReference>
<feature type="compositionally biased region" description="Basic and acidic residues" evidence="4">
    <location>
        <begin position="924"/>
        <end position="933"/>
    </location>
</feature>
<keyword evidence="2" id="KW-0732">Signal</keyword>
<feature type="region of interest" description="Disordered" evidence="4">
    <location>
        <begin position="741"/>
        <end position="791"/>
    </location>
</feature>
<feature type="domain" description="LRRCT" evidence="6">
    <location>
        <begin position="302"/>
        <end position="352"/>
    </location>
</feature>
<evidence type="ECO:0000259" key="6">
    <source>
        <dbReference type="SMART" id="SM00082"/>
    </source>
</evidence>
<organism evidence="7 8">
    <name type="scientific">Clavelina lepadiformis</name>
    <name type="common">Light-bulb sea squirt</name>
    <name type="synonym">Ascidia lepadiformis</name>
    <dbReference type="NCBI Taxonomy" id="159417"/>
    <lineage>
        <taxon>Eukaryota</taxon>
        <taxon>Metazoa</taxon>
        <taxon>Chordata</taxon>
        <taxon>Tunicata</taxon>
        <taxon>Ascidiacea</taxon>
        <taxon>Aplousobranchia</taxon>
        <taxon>Clavelinidae</taxon>
        <taxon>Clavelina</taxon>
    </lineage>
</organism>
<dbReference type="Pfam" id="PF13855">
    <property type="entry name" value="LRR_8"/>
    <property type="match status" value="1"/>
</dbReference>
<keyword evidence="5" id="KW-0472">Membrane</keyword>
<evidence type="ECO:0000313" key="8">
    <source>
        <dbReference type="Proteomes" id="UP001642483"/>
    </source>
</evidence>
<dbReference type="Proteomes" id="UP001642483">
    <property type="component" value="Unassembled WGS sequence"/>
</dbReference>
<name>A0ABP0FCP1_CLALP</name>
<keyword evidence="8" id="KW-1185">Reference proteome</keyword>
<keyword evidence="5" id="KW-0812">Transmembrane</keyword>
<keyword evidence="5" id="KW-1133">Transmembrane helix</keyword>
<gene>
    <name evidence="7" type="ORF">CVLEPA_LOCUS5387</name>
</gene>
<feature type="region of interest" description="Disordered" evidence="4">
    <location>
        <begin position="872"/>
        <end position="950"/>
    </location>
</feature>
<dbReference type="SMART" id="SM00082">
    <property type="entry name" value="LRRCT"/>
    <property type="match status" value="1"/>
</dbReference>
<dbReference type="PROSITE" id="PS51450">
    <property type="entry name" value="LRR"/>
    <property type="match status" value="2"/>
</dbReference>
<feature type="transmembrane region" description="Helical" evidence="5">
    <location>
        <begin position="7"/>
        <end position="24"/>
    </location>
</feature>
<feature type="compositionally biased region" description="Low complexity" evidence="4">
    <location>
        <begin position="1304"/>
        <end position="1315"/>
    </location>
</feature>
<accession>A0ABP0FCP1</accession>
<feature type="compositionally biased region" description="Basic and acidic residues" evidence="4">
    <location>
        <begin position="1076"/>
        <end position="1088"/>
    </location>
</feature>
<feature type="compositionally biased region" description="Basic and acidic residues" evidence="4">
    <location>
        <begin position="757"/>
        <end position="769"/>
    </location>
</feature>
<proteinExistence type="predicted"/>
<evidence type="ECO:0000256" key="4">
    <source>
        <dbReference type="SAM" id="MobiDB-lite"/>
    </source>
</evidence>
<feature type="compositionally biased region" description="Basic residues" evidence="4">
    <location>
        <begin position="935"/>
        <end position="944"/>
    </location>
</feature>
<feature type="region of interest" description="Disordered" evidence="4">
    <location>
        <begin position="1342"/>
        <end position="1383"/>
    </location>
</feature>